<evidence type="ECO:0000313" key="3">
    <source>
        <dbReference type="Proteomes" id="UP001054945"/>
    </source>
</evidence>
<dbReference type="Proteomes" id="UP001054945">
    <property type="component" value="Unassembled WGS sequence"/>
</dbReference>
<accession>A0AAV4SLE5</accession>
<evidence type="ECO:0000256" key="1">
    <source>
        <dbReference type="SAM" id="MobiDB-lite"/>
    </source>
</evidence>
<reference evidence="2 3" key="1">
    <citation type="submission" date="2021-06" db="EMBL/GenBank/DDBJ databases">
        <title>Caerostris extrusa draft genome.</title>
        <authorList>
            <person name="Kono N."/>
            <person name="Arakawa K."/>
        </authorList>
    </citation>
    <scope>NUCLEOTIDE SEQUENCE [LARGE SCALE GENOMIC DNA]</scope>
</reference>
<keyword evidence="3" id="KW-1185">Reference proteome</keyword>
<protein>
    <submittedName>
        <fullName evidence="2">Uncharacterized protein</fullName>
    </submittedName>
</protein>
<dbReference type="EMBL" id="BPLR01009666">
    <property type="protein sequence ID" value="GIY33641.1"/>
    <property type="molecule type" value="Genomic_DNA"/>
</dbReference>
<feature type="region of interest" description="Disordered" evidence="1">
    <location>
        <begin position="1"/>
        <end position="35"/>
    </location>
</feature>
<feature type="compositionally biased region" description="Polar residues" evidence="1">
    <location>
        <begin position="7"/>
        <end position="22"/>
    </location>
</feature>
<proteinExistence type="predicted"/>
<organism evidence="2 3">
    <name type="scientific">Caerostris extrusa</name>
    <name type="common">Bark spider</name>
    <name type="synonym">Caerostris bankana</name>
    <dbReference type="NCBI Taxonomy" id="172846"/>
    <lineage>
        <taxon>Eukaryota</taxon>
        <taxon>Metazoa</taxon>
        <taxon>Ecdysozoa</taxon>
        <taxon>Arthropoda</taxon>
        <taxon>Chelicerata</taxon>
        <taxon>Arachnida</taxon>
        <taxon>Araneae</taxon>
        <taxon>Araneomorphae</taxon>
        <taxon>Entelegynae</taxon>
        <taxon>Araneoidea</taxon>
        <taxon>Araneidae</taxon>
        <taxon>Caerostris</taxon>
    </lineage>
</organism>
<evidence type="ECO:0000313" key="2">
    <source>
        <dbReference type="EMBL" id="GIY33641.1"/>
    </source>
</evidence>
<gene>
    <name evidence="2" type="ORF">CEXT_25191</name>
</gene>
<sequence>MPESCAGSISRQRDTLVSSRKSTAAEPVNSRSAGRSRVLCPVAEVNLNGYHFFRGKKCVFLLFPSAFLSNRNRSFESFENFTAYSLNIRREIVFRNVNKSSQY</sequence>
<name>A0AAV4SLE5_CAEEX</name>
<dbReference type="AlphaFoldDB" id="A0AAV4SLE5"/>
<comment type="caution">
    <text evidence="2">The sequence shown here is derived from an EMBL/GenBank/DDBJ whole genome shotgun (WGS) entry which is preliminary data.</text>
</comment>